<dbReference type="AlphaFoldDB" id="A0ABC8TQF4"/>
<gene>
    <name evidence="2" type="ORF">ILEXP_LOCUS41307</name>
</gene>
<comment type="caution">
    <text evidence="2">The sequence shown here is derived from an EMBL/GenBank/DDBJ whole genome shotgun (WGS) entry which is preliminary data.</text>
</comment>
<dbReference type="EMBL" id="CAUOFW020005835">
    <property type="protein sequence ID" value="CAK9171709.1"/>
    <property type="molecule type" value="Genomic_DNA"/>
</dbReference>
<accession>A0ABC8TQF4</accession>
<evidence type="ECO:0000313" key="3">
    <source>
        <dbReference type="Proteomes" id="UP001642360"/>
    </source>
</evidence>
<feature type="compositionally biased region" description="Polar residues" evidence="1">
    <location>
        <begin position="57"/>
        <end position="75"/>
    </location>
</feature>
<keyword evidence="3" id="KW-1185">Reference proteome</keyword>
<organism evidence="2 3">
    <name type="scientific">Ilex paraguariensis</name>
    <name type="common">yerba mate</name>
    <dbReference type="NCBI Taxonomy" id="185542"/>
    <lineage>
        <taxon>Eukaryota</taxon>
        <taxon>Viridiplantae</taxon>
        <taxon>Streptophyta</taxon>
        <taxon>Embryophyta</taxon>
        <taxon>Tracheophyta</taxon>
        <taxon>Spermatophyta</taxon>
        <taxon>Magnoliopsida</taxon>
        <taxon>eudicotyledons</taxon>
        <taxon>Gunneridae</taxon>
        <taxon>Pentapetalae</taxon>
        <taxon>asterids</taxon>
        <taxon>campanulids</taxon>
        <taxon>Aquifoliales</taxon>
        <taxon>Aquifoliaceae</taxon>
        <taxon>Ilex</taxon>
    </lineage>
</organism>
<feature type="non-terminal residue" evidence="2">
    <location>
        <position position="1"/>
    </location>
</feature>
<reference evidence="2 3" key="1">
    <citation type="submission" date="2024-02" db="EMBL/GenBank/DDBJ databases">
        <authorList>
            <person name="Vignale AGUSTIN F."/>
            <person name="Sosa J E."/>
            <person name="Modenutti C."/>
        </authorList>
    </citation>
    <scope>NUCLEOTIDE SEQUENCE [LARGE SCALE GENOMIC DNA]</scope>
</reference>
<name>A0ABC8TQF4_9AQUA</name>
<proteinExistence type="predicted"/>
<evidence type="ECO:0000256" key="1">
    <source>
        <dbReference type="SAM" id="MobiDB-lite"/>
    </source>
</evidence>
<dbReference type="Proteomes" id="UP001642360">
    <property type="component" value="Unassembled WGS sequence"/>
</dbReference>
<evidence type="ECO:0000313" key="2">
    <source>
        <dbReference type="EMBL" id="CAK9171709.1"/>
    </source>
</evidence>
<feature type="region of interest" description="Disordered" evidence="1">
    <location>
        <begin position="57"/>
        <end position="83"/>
    </location>
</feature>
<feature type="region of interest" description="Disordered" evidence="1">
    <location>
        <begin position="1"/>
        <end position="36"/>
    </location>
</feature>
<evidence type="ECO:0008006" key="4">
    <source>
        <dbReference type="Google" id="ProtNLM"/>
    </source>
</evidence>
<sequence>IGQKISNISTTKSSPPPPPTTTTTTKSSPPLPVTEQTIGGPVSIFILSDLALKSNLNPQLHQPPATAQSPATTSEYLHCPFQP</sequence>
<protein>
    <recommendedName>
        <fullName evidence="4">WW domain containing adaptor with coiled-coil</fullName>
    </recommendedName>
</protein>